<dbReference type="CAZy" id="GT4">
    <property type="family name" value="Glycosyltransferase Family 4"/>
</dbReference>
<reference evidence="2" key="1">
    <citation type="submission" date="2005-08" db="EMBL/GenBank/DDBJ databases">
        <title>Complete sequence of Dechloromonas aromatica RCB.</title>
        <authorList>
            <person name="Salinero K.K."/>
            <person name="Copeland A."/>
            <person name="Lucas S."/>
            <person name="Lapidus A."/>
            <person name="Barry K."/>
            <person name="Detter J.C."/>
            <person name="Glavina T."/>
            <person name="Hammon N."/>
            <person name="Israni S."/>
            <person name="Pitluck S."/>
            <person name="Di Bartolo G."/>
            <person name="Trong S."/>
            <person name="Schmutz J."/>
            <person name="Larimer F."/>
            <person name="Land M."/>
            <person name="Ivanova N."/>
            <person name="Richardson P."/>
        </authorList>
    </citation>
    <scope>NUCLEOTIDE SEQUENCE</scope>
    <source>
        <strain evidence="2">RCB</strain>
    </source>
</reference>
<dbReference type="STRING" id="159087.Daro_2418"/>
<accession>Q47DC7</accession>
<proteinExistence type="predicted"/>
<dbReference type="eggNOG" id="COG0438">
    <property type="taxonomic scope" value="Bacteria"/>
</dbReference>
<evidence type="ECO:0000313" key="2">
    <source>
        <dbReference type="EMBL" id="AAZ47154.1"/>
    </source>
</evidence>
<dbReference type="SUPFAM" id="SSF53756">
    <property type="entry name" value="UDP-Glycosyltransferase/glycogen phosphorylase"/>
    <property type="match status" value="1"/>
</dbReference>
<name>Q47DC7_DECAR</name>
<organism evidence="2">
    <name type="scientific">Dechloromonas aromatica (strain RCB)</name>
    <dbReference type="NCBI Taxonomy" id="159087"/>
    <lineage>
        <taxon>Bacteria</taxon>
        <taxon>Pseudomonadati</taxon>
        <taxon>Pseudomonadota</taxon>
        <taxon>Betaproteobacteria</taxon>
        <taxon>Rhodocyclales</taxon>
        <taxon>Azonexaceae</taxon>
        <taxon>Dechloromonas</taxon>
    </lineage>
</organism>
<evidence type="ECO:0000259" key="1">
    <source>
        <dbReference type="Pfam" id="PF13579"/>
    </source>
</evidence>
<dbReference type="KEGG" id="dar:Daro_2418"/>
<dbReference type="PANTHER" id="PTHR12526">
    <property type="entry name" value="GLYCOSYLTRANSFERASE"/>
    <property type="match status" value="1"/>
</dbReference>
<dbReference type="InterPro" id="IPR028098">
    <property type="entry name" value="Glyco_trans_4-like_N"/>
</dbReference>
<dbReference type="Pfam" id="PF13692">
    <property type="entry name" value="Glyco_trans_1_4"/>
    <property type="match status" value="1"/>
</dbReference>
<protein>
    <submittedName>
        <fullName evidence="2">Glycosyltransferase-like protein</fullName>
    </submittedName>
</protein>
<sequence length="388" mass="42245">MLTVANPAPKACEPSLLDEVRPGTRVERVPLWSDIAAEKIAAVFGMFGNRNRLADGLKWRIERFFQIPDDCAAWKSTAIRHAVALHEQEGFDAIYATGWPWTSFLIAAEVSRKTGTPFVVDYRDLWKPSDAEWDKHTKLQKWLQPHLEKKVLRNAAAVITTTPSFAKILDEEGARGKAICITNGFDPDDFLGSTASDDSNRDSLVKISYTGVWRPGYGPDNLYEALRRLKDAGSSCLARLRVTVAGFPPGRAREYGINDVIEELGQVPHGRAVDLMMNASALYLPVSKGIYEKASLPGKLFEYLGSGRPIIASSLPDSEVTAVLSSVGGNCVVAPGDIDGLAKAIEKLCAADGSTAFSERIPGAAARYERSSLTKDLAALLDHVSRTP</sequence>
<dbReference type="GO" id="GO:0016757">
    <property type="term" value="F:glycosyltransferase activity"/>
    <property type="evidence" value="ECO:0007669"/>
    <property type="project" value="UniProtKB-ARBA"/>
</dbReference>
<dbReference type="HOGENOM" id="CLU_032377_0_0_4"/>
<feature type="domain" description="Glycosyltransferase subfamily 4-like N-terminal" evidence="1">
    <location>
        <begin position="77"/>
        <end position="178"/>
    </location>
</feature>
<gene>
    <name evidence="2" type="ordered locus">Daro_2418</name>
</gene>
<keyword evidence="2" id="KW-0808">Transferase</keyword>
<dbReference type="AlphaFoldDB" id="Q47DC7"/>
<dbReference type="EMBL" id="CP000089">
    <property type="protein sequence ID" value="AAZ47154.1"/>
    <property type="molecule type" value="Genomic_DNA"/>
</dbReference>
<dbReference type="Gene3D" id="3.40.50.2000">
    <property type="entry name" value="Glycogen Phosphorylase B"/>
    <property type="match status" value="2"/>
</dbReference>
<dbReference type="Pfam" id="PF13579">
    <property type="entry name" value="Glyco_trans_4_4"/>
    <property type="match status" value="1"/>
</dbReference>